<protein>
    <submittedName>
        <fullName evidence="2">YheC/D like ATP-grasp</fullName>
    </submittedName>
</protein>
<evidence type="ECO:0000313" key="3">
    <source>
        <dbReference type="Proteomes" id="UP000182589"/>
    </source>
</evidence>
<dbReference type="Proteomes" id="UP000182589">
    <property type="component" value="Unassembled WGS sequence"/>
</dbReference>
<sequence>MSKEMNAELIWFRQHGAVTPAVYVGNRRPPFKGAWPASAKFAHVDGRWPILQSLPEGIVYRAPTRLAMSGKDVHIVGEVYAILAGEGKDGFAGARLNFRDVIEAGCKAGVFVYVVPTTGVRLHAQWQGYVRLGYRRWIALPVPRPQAVYNRIPTRALEGRASTVRARQTLAELAIPMYNPSYFHKSHIYDMIRRHGLDGNLPDTRGRLTRDALVAMCRRHQAVYLKPAGGSVGHGMMRIDTMPHGYTVAVLKDGRTAHFTAAGDDELWRIVQREKVRGQYVLQEAIRLLEVDEKPCDFRVLLQKSADTWRVVGYGVRVSGKGRITTHVPNGGSIANAKTVLRQAFGGDASQVEAELEVFVLRAAQAIDTEYGGRLGEMSMDIGIDPTGKPWFFEANAKPMKFDEPQIRSASLTGVIDRLRYLAGHN</sequence>
<gene>
    <name evidence="1" type="ORF">Heshes_01260</name>
    <name evidence="2" type="ORF">SAMN04489725_104129</name>
</gene>
<name>A0A1H2SLS4_9BACL</name>
<keyword evidence="3" id="KW-1185">Reference proteome</keyword>
<dbReference type="EMBL" id="FNOJ01000004">
    <property type="protein sequence ID" value="SDW32561.1"/>
    <property type="molecule type" value="Genomic_DNA"/>
</dbReference>
<dbReference type="AlphaFoldDB" id="A0A1H2SLS4"/>
<dbReference type="Gene3D" id="3.30.470.20">
    <property type="entry name" value="ATP-grasp fold, B domain"/>
    <property type="match status" value="1"/>
</dbReference>
<dbReference type="Pfam" id="PF14398">
    <property type="entry name" value="ATPgrasp_YheCD"/>
    <property type="match status" value="1"/>
</dbReference>
<dbReference type="InterPro" id="IPR026838">
    <property type="entry name" value="YheC/D"/>
</dbReference>
<accession>A0A1H2SLS4</accession>
<proteinExistence type="predicted"/>
<dbReference type="SUPFAM" id="SSF56059">
    <property type="entry name" value="Glutathione synthetase ATP-binding domain-like"/>
    <property type="match status" value="1"/>
</dbReference>
<evidence type="ECO:0000313" key="1">
    <source>
        <dbReference type="EMBL" id="GLV12442.1"/>
    </source>
</evidence>
<reference evidence="2" key="1">
    <citation type="submission" date="2016-10" db="EMBL/GenBank/DDBJ databases">
        <authorList>
            <person name="de Groot N.N."/>
        </authorList>
    </citation>
    <scope>NUCLEOTIDE SEQUENCE [LARGE SCALE GENOMIC DNA]</scope>
    <source>
        <strain evidence="2">DSM 12489</strain>
    </source>
</reference>
<reference evidence="1" key="3">
    <citation type="submission" date="2023-02" db="EMBL/GenBank/DDBJ databases">
        <title>Proposal of a novel subspecies: Alicyclobacillus hesperidum subspecies aegle.</title>
        <authorList>
            <person name="Goto K."/>
            <person name="Fujii T."/>
            <person name="Yasui K."/>
            <person name="Mochida K."/>
            <person name="Kato-Tanaka Y."/>
            <person name="Morohoshi S."/>
            <person name="An S.Y."/>
            <person name="Kasai H."/>
            <person name="Yokota A."/>
        </authorList>
    </citation>
    <scope>NUCLEOTIDE SEQUENCE</scope>
    <source>
        <strain evidence="1">DSM 12766</strain>
    </source>
</reference>
<dbReference type="Proteomes" id="UP001157137">
    <property type="component" value="Unassembled WGS sequence"/>
</dbReference>
<reference evidence="3" key="2">
    <citation type="submission" date="2016-10" db="EMBL/GenBank/DDBJ databases">
        <authorList>
            <person name="Varghese N."/>
        </authorList>
    </citation>
    <scope>NUCLEOTIDE SEQUENCE [LARGE SCALE GENOMIC DNA]</scope>
    <source>
        <strain evidence="3">DSM 12489</strain>
    </source>
</reference>
<dbReference type="STRING" id="89784.SAMN04489725_104129"/>
<dbReference type="EMBL" id="BSRA01000001">
    <property type="protein sequence ID" value="GLV12442.1"/>
    <property type="molecule type" value="Genomic_DNA"/>
</dbReference>
<evidence type="ECO:0000313" key="2">
    <source>
        <dbReference type="EMBL" id="SDW32561.1"/>
    </source>
</evidence>
<organism evidence="2 3">
    <name type="scientific">Alicyclobacillus hesperidum</name>
    <dbReference type="NCBI Taxonomy" id="89784"/>
    <lineage>
        <taxon>Bacteria</taxon>
        <taxon>Bacillati</taxon>
        <taxon>Bacillota</taxon>
        <taxon>Bacilli</taxon>
        <taxon>Bacillales</taxon>
        <taxon>Alicyclobacillaceae</taxon>
        <taxon>Alicyclobacillus</taxon>
    </lineage>
</organism>
<dbReference type="RefSeq" id="WP_074692381.1">
    <property type="nucleotide sequence ID" value="NZ_BSRA01000001.1"/>
</dbReference>